<accession>W2SF17</accession>
<organism evidence="2 3">
    <name type="scientific">Cyphellophora europaea (strain CBS 101466)</name>
    <name type="common">Phialophora europaea</name>
    <dbReference type="NCBI Taxonomy" id="1220924"/>
    <lineage>
        <taxon>Eukaryota</taxon>
        <taxon>Fungi</taxon>
        <taxon>Dikarya</taxon>
        <taxon>Ascomycota</taxon>
        <taxon>Pezizomycotina</taxon>
        <taxon>Eurotiomycetes</taxon>
        <taxon>Chaetothyriomycetidae</taxon>
        <taxon>Chaetothyriales</taxon>
        <taxon>Cyphellophoraceae</taxon>
        <taxon>Cyphellophora</taxon>
    </lineage>
</organism>
<dbReference type="RefSeq" id="XP_008711196.1">
    <property type="nucleotide sequence ID" value="XM_008712974.1"/>
</dbReference>
<feature type="compositionally biased region" description="Gly residues" evidence="1">
    <location>
        <begin position="576"/>
        <end position="597"/>
    </location>
</feature>
<dbReference type="OrthoDB" id="4142505at2759"/>
<evidence type="ECO:0008006" key="4">
    <source>
        <dbReference type="Google" id="ProtNLM"/>
    </source>
</evidence>
<evidence type="ECO:0000313" key="2">
    <source>
        <dbReference type="EMBL" id="ETN46484.1"/>
    </source>
</evidence>
<dbReference type="VEuPathDB" id="FungiDB:HMPREF1541_00669"/>
<dbReference type="GeneID" id="19968008"/>
<dbReference type="AlphaFoldDB" id="W2SF17"/>
<feature type="compositionally biased region" description="Low complexity" evidence="1">
    <location>
        <begin position="299"/>
        <end position="313"/>
    </location>
</feature>
<keyword evidence="3" id="KW-1185">Reference proteome</keyword>
<evidence type="ECO:0000256" key="1">
    <source>
        <dbReference type="SAM" id="MobiDB-lite"/>
    </source>
</evidence>
<gene>
    <name evidence="2" type="ORF">HMPREF1541_00669</name>
</gene>
<feature type="compositionally biased region" description="Low complexity" evidence="1">
    <location>
        <begin position="332"/>
        <end position="342"/>
    </location>
</feature>
<feature type="region of interest" description="Disordered" evidence="1">
    <location>
        <begin position="485"/>
        <end position="627"/>
    </location>
</feature>
<feature type="region of interest" description="Disordered" evidence="1">
    <location>
        <begin position="295"/>
        <end position="350"/>
    </location>
</feature>
<reference evidence="2 3" key="1">
    <citation type="submission" date="2013-03" db="EMBL/GenBank/DDBJ databases">
        <title>The Genome Sequence of Phialophora europaea CBS 101466.</title>
        <authorList>
            <consortium name="The Broad Institute Genomics Platform"/>
            <person name="Cuomo C."/>
            <person name="de Hoog S."/>
            <person name="Gorbushina A."/>
            <person name="Walker B."/>
            <person name="Young S.K."/>
            <person name="Zeng Q."/>
            <person name="Gargeya S."/>
            <person name="Fitzgerald M."/>
            <person name="Haas B."/>
            <person name="Abouelleil A."/>
            <person name="Allen A.W."/>
            <person name="Alvarado L."/>
            <person name="Arachchi H.M."/>
            <person name="Berlin A.M."/>
            <person name="Chapman S.B."/>
            <person name="Gainer-Dewar J."/>
            <person name="Goldberg J."/>
            <person name="Griggs A."/>
            <person name="Gujja S."/>
            <person name="Hansen M."/>
            <person name="Howarth C."/>
            <person name="Imamovic A."/>
            <person name="Ireland A."/>
            <person name="Larimer J."/>
            <person name="McCowan C."/>
            <person name="Murphy C."/>
            <person name="Pearson M."/>
            <person name="Poon T.W."/>
            <person name="Priest M."/>
            <person name="Roberts A."/>
            <person name="Saif S."/>
            <person name="Shea T."/>
            <person name="Sisk P."/>
            <person name="Sykes S."/>
            <person name="Wortman J."/>
            <person name="Nusbaum C."/>
            <person name="Birren B."/>
        </authorList>
    </citation>
    <scope>NUCLEOTIDE SEQUENCE [LARGE SCALE GENOMIC DNA]</scope>
    <source>
        <strain evidence="2 3">CBS 101466</strain>
    </source>
</reference>
<dbReference type="HOGENOM" id="CLU_436142_0_0_1"/>
<dbReference type="InParanoid" id="W2SF17"/>
<evidence type="ECO:0000313" key="3">
    <source>
        <dbReference type="Proteomes" id="UP000030752"/>
    </source>
</evidence>
<proteinExistence type="predicted"/>
<name>W2SF17_CYPE1</name>
<dbReference type="EMBL" id="KB822711">
    <property type="protein sequence ID" value="ETN46484.1"/>
    <property type="molecule type" value="Genomic_DNA"/>
</dbReference>
<dbReference type="Proteomes" id="UP000030752">
    <property type="component" value="Unassembled WGS sequence"/>
</dbReference>
<protein>
    <recommendedName>
        <fullName evidence="4">Arrestin-like N-terminal domain-containing protein</fullName>
    </recommendedName>
</protein>
<sequence length="627" mass="67545">MSIKIYVKGYDGTALPTGSLCEGHIEVHFKKAEHKDTIKQVLVNFYGRSKARITREERRSNGSNGTRTVYHHYDSKCLLFNHHYPLDNPTFSPPLSRRGEDGGILIFPYSFRIPTHAEPQDPYSTESRGAQVLNPSGPFPGTLGYDPPGYEQPPLPLPDSCDNFYTRIDSRFQAEASVRYTIHAICPQLKAGASRLWMGEVDEKADINIINPVSLPAQLIQWKRLAHEDAIRTLRLLPFHQTNRLSFRENVRSVFKKDRLPWCSFRMTMAAPDILWLDRPSDQPLPISLSIERIGSGEGSASSHRASSTSDAGPPSPLPAKAGASPPDNKNSLSPYPSHQSPSPSPALEFPTPPIYLKRLTLNLITTTLLRGSDPKPTSYGGQTYEAVGASPIWEWRADKANPMIELHANGIDTATAPFELGRELGITWAALHRAAAAKYFGGLQSEFVVPNLHRSFGIDWELRLECAGEEFRWESPAEFGGGFGLRALRGDGTPSDVDGGGRGPQVQALPPMQFQRGPLAGQLDSPPPPPPEYDHAGVGGQVPDALTGKMANLYVQDPGEGQHGGGGSSSSFGNAIGGGGGGDGGGGGGGGGGDGQYHGRASNDGNAYDNGYGQASGGSAWEKGKY</sequence>